<evidence type="ECO:0000313" key="2">
    <source>
        <dbReference type="Proteomes" id="UP000018168"/>
    </source>
</evidence>
<protein>
    <submittedName>
        <fullName evidence="1">Uncharacterized protein</fullName>
    </submittedName>
</protein>
<evidence type="ECO:0000313" key="1">
    <source>
        <dbReference type="EMBL" id="CDC05041.1"/>
    </source>
</evidence>
<gene>
    <name evidence="1" type="ORF">BN578_00573</name>
</gene>
<name>R6NFT2_9FIRM</name>
<proteinExistence type="predicted"/>
<dbReference type="Proteomes" id="UP000018168">
    <property type="component" value="Unassembled WGS sequence"/>
</dbReference>
<sequence length="107" mass="11543">MADKKIYITAEQAISVLPDGDSVHTFYNPGFGLVGADWSKPDIVGKLYSSDIIELTGPGARGMSHGICAYSKGAKFQGDILFIETDEARVTTLEKSLEALKDESQTD</sequence>
<dbReference type="EMBL" id="CBEP010000091">
    <property type="protein sequence ID" value="CDC05041.1"/>
    <property type="molecule type" value="Genomic_DNA"/>
</dbReference>
<accession>R6NFT2</accession>
<comment type="caution">
    <text evidence="1">The sequence shown here is derived from an EMBL/GenBank/DDBJ whole genome shotgun (WGS) entry which is preliminary data.</text>
</comment>
<reference evidence="1" key="1">
    <citation type="submission" date="2012-11" db="EMBL/GenBank/DDBJ databases">
        <title>Dependencies among metagenomic species, viruses, plasmids and units of genetic variation.</title>
        <authorList>
            <person name="Nielsen H.B."/>
            <person name="Almeida M."/>
            <person name="Juncker A.S."/>
            <person name="Rasmussen S."/>
            <person name="Li J."/>
            <person name="Sunagawa S."/>
            <person name="Plichta D."/>
            <person name="Gautier L."/>
            <person name="Le Chatelier E."/>
            <person name="Peletier E."/>
            <person name="Bonde I."/>
            <person name="Nielsen T."/>
            <person name="Manichanh C."/>
            <person name="Arumugam M."/>
            <person name="Batto J."/>
            <person name="Santos M.B.Q.D."/>
            <person name="Blom N."/>
            <person name="Borruel N."/>
            <person name="Burgdorf K.S."/>
            <person name="Boumezbeur F."/>
            <person name="Casellas F."/>
            <person name="Dore J."/>
            <person name="Guarner F."/>
            <person name="Hansen T."/>
            <person name="Hildebrand F."/>
            <person name="Kaas R.S."/>
            <person name="Kennedy S."/>
            <person name="Kristiansen K."/>
            <person name="Kultima J.R."/>
            <person name="Leonard P."/>
            <person name="Levenez F."/>
            <person name="Lund O."/>
            <person name="Moumen B."/>
            <person name="Le Paslier D."/>
            <person name="Pons N."/>
            <person name="Pedersen O."/>
            <person name="Prifti E."/>
            <person name="Qin J."/>
            <person name="Raes J."/>
            <person name="Tap J."/>
            <person name="Tims S."/>
            <person name="Ussery D.W."/>
            <person name="Yamada T."/>
            <person name="MetaHit consortium"/>
            <person name="Renault P."/>
            <person name="Sicheritz-Ponten T."/>
            <person name="Bork P."/>
            <person name="Wang J."/>
            <person name="Brunak S."/>
            <person name="Ehrlich S.D."/>
        </authorList>
    </citation>
    <scope>NUCLEOTIDE SEQUENCE [LARGE SCALE GENOMIC DNA]</scope>
</reference>
<dbReference type="AlphaFoldDB" id="R6NFT2"/>
<organism evidence="1 2">
    <name type="scientific">[Clostridium] leptum CAG:27</name>
    <dbReference type="NCBI Taxonomy" id="1263068"/>
    <lineage>
        <taxon>Bacteria</taxon>
        <taxon>Bacillati</taxon>
        <taxon>Bacillota</taxon>
        <taxon>Clostridia</taxon>
        <taxon>Eubacteriales</taxon>
        <taxon>Oscillospiraceae</taxon>
        <taxon>Oscillospiraceae incertae sedis</taxon>
    </lineage>
</organism>